<dbReference type="InterPro" id="IPR018061">
    <property type="entry name" value="Retropepsins"/>
</dbReference>
<sequence>MEARIQSSVQKSMQPTLDQMLAIAKSLAGPIVSENSSSQTGGVNENIDQMVEHLNKLSLEADVFNKVTEDSPRMQVTIGGLTYNALIDSGATQCFIGEHMLTKTGCLPDYIQEAPPNLKVCAVGIEHTPVGQITLCIEWHNQLTPMNFFILPKGVCSLVIGHNFMRRVHLNMHPGEGYFSCTRIPGLIIPYVPYSEGFREASLKTMFVYNTELSQDPNCDEKLLTGSNCTAEQRLALKEVLTSVKGVFSDKPGCFDGCEHHIKFKDGVKITKNPYRINSDTSSENSEEFLEEGEEEIEQDQTLYSALTDLLNEIPPTREELIEAQLKDEFCLGIRNYLLSKDNEKKKLNKPPNWMEKIGGYMLDSKESTNKDGLLVYFNPTFDEELNDSGNGFKAVVPRSLIRRVMFACHGHPLSGHAGISKTIHRTKQIYYWPKMSRHIRVYVRSCQHCQQYKPNQSDLVWRKTHISSDKDNNITKGLAIKRDGPWEITKIHGGGAYELTKIGNRKIEKSINTQDLLPYIPTYPIKKWEENQLVGTNTEHPNPNWMSEKNNIQKDIIIPSQPKIQVEQTNSSNPDVKTQGRHHKKHLKREAKRNGTYVPPVKPPDRRPRTRNPDRKYIDGFVTKVDLVINPLLRVLINILRICTQIINK</sequence>
<evidence type="ECO:0000256" key="3">
    <source>
        <dbReference type="ARBA" id="ARBA00022695"/>
    </source>
</evidence>
<evidence type="ECO:0000256" key="6">
    <source>
        <dbReference type="ARBA" id="ARBA00022801"/>
    </source>
</evidence>
<reference evidence="11" key="1">
    <citation type="submission" date="2011-05" db="EMBL/GenBank/DDBJ databases">
        <authorList>
            <person name="Richards S.R."/>
            <person name="Qu J."/>
            <person name="Jiang H."/>
            <person name="Jhangiani S.N."/>
            <person name="Agravi P."/>
            <person name="Goodspeed R."/>
            <person name="Gross S."/>
            <person name="Mandapat C."/>
            <person name="Jackson L."/>
            <person name="Mathew T."/>
            <person name="Pu L."/>
            <person name="Thornton R."/>
            <person name="Saada N."/>
            <person name="Wilczek-Boney K.B."/>
            <person name="Lee S."/>
            <person name="Kovar C."/>
            <person name="Wu Y."/>
            <person name="Scherer S.E."/>
            <person name="Worley K.C."/>
            <person name="Muzny D.M."/>
            <person name="Gibbs R."/>
        </authorList>
    </citation>
    <scope>NUCLEOTIDE SEQUENCE</scope>
    <source>
        <strain evidence="11">Brora</strain>
    </source>
</reference>
<evidence type="ECO:0000256" key="7">
    <source>
        <dbReference type="SAM" id="MobiDB-lite"/>
    </source>
</evidence>
<name>T1JAE1_STRMM</name>
<dbReference type="eggNOG" id="KOG0017">
    <property type="taxonomic scope" value="Eukaryota"/>
</dbReference>
<dbReference type="Gene3D" id="2.40.70.10">
    <property type="entry name" value="Acid Proteases"/>
    <property type="match status" value="1"/>
</dbReference>
<dbReference type="InterPro" id="IPR041588">
    <property type="entry name" value="Integrase_H2C2"/>
</dbReference>
<dbReference type="Pfam" id="PF00077">
    <property type="entry name" value="RVP"/>
    <property type="match status" value="1"/>
</dbReference>
<keyword evidence="2" id="KW-0808">Transferase</keyword>
<evidence type="ECO:0000259" key="8">
    <source>
        <dbReference type="Pfam" id="PF00077"/>
    </source>
</evidence>
<evidence type="ECO:0000259" key="9">
    <source>
        <dbReference type="Pfam" id="PF17921"/>
    </source>
</evidence>
<evidence type="ECO:0000256" key="2">
    <source>
        <dbReference type="ARBA" id="ARBA00022679"/>
    </source>
</evidence>
<dbReference type="PANTHER" id="PTHR37984:SF5">
    <property type="entry name" value="PROTEIN NYNRIN-LIKE"/>
    <property type="match status" value="1"/>
</dbReference>
<dbReference type="Gene3D" id="1.10.340.70">
    <property type="match status" value="1"/>
</dbReference>
<dbReference type="Pfam" id="PF17921">
    <property type="entry name" value="Integrase_H2C2"/>
    <property type="match status" value="1"/>
</dbReference>
<keyword evidence="5" id="KW-0255">Endonuclease</keyword>
<dbReference type="AlphaFoldDB" id="T1JAE1"/>
<dbReference type="HOGENOM" id="CLU_013374_0_1_1"/>
<dbReference type="CDD" id="cd00303">
    <property type="entry name" value="retropepsin_like"/>
    <property type="match status" value="1"/>
</dbReference>
<keyword evidence="6" id="KW-0378">Hydrolase</keyword>
<feature type="compositionally biased region" description="Polar residues" evidence="7">
    <location>
        <begin position="567"/>
        <end position="577"/>
    </location>
</feature>
<feature type="domain" description="Integrase zinc-binding" evidence="9">
    <location>
        <begin position="397"/>
        <end position="456"/>
    </location>
</feature>
<feature type="region of interest" description="Disordered" evidence="7">
    <location>
        <begin position="567"/>
        <end position="616"/>
    </location>
</feature>
<evidence type="ECO:0000256" key="1">
    <source>
        <dbReference type="ARBA" id="ARBA00012493"/>
    </source>
</evidence>
<dbReference type="STRING" id="126957.T1JAE1"/>
<dbReference type="EC" id="2.7.7.49" evidence="1"/>
<dbReference type="EnsemblMetazoa" id="SMAR010707-RA">
    <property type="protein sequence ID" value="SMAR010707-PA"/>
    <property type="gene ID" value="SMAR010707"/>
</dbReference>
<evidence type="ECO:0000313" key="10">
    <source>
        <dbReference type="EnsemblMetazoa" id="SMAR010707-PA"/>
    </source>
</evidence>
<keyword evidence="11" id="KW-1185">Reference proteome</keyword>
<reference evidence="10" key="2">
    <citation type="submission" date="2015-02" db="UniProtKB">
        <authorList>
            <consortium name="EnsemblMetazoa"/>
        </authorList>
    </citation>
    <scope>IDENTIFICATION</scope>
</reference>
<evidence type="ECO:0000313" key="11">
    <source>
        <dbReference type="Proteomes" id="UP000014500"/>
    </source>
</evidence>
<dbReference type="InterPro" id="IPR050951">
    <property type="entry name" value="Retrovirus_Pol_polyprotein"/>
</dbReference>
<dbReference type="GO" id="GO:0016787">
    <property type="term" value="F:hydrolase activity"/>
    <property type="evidence" value="ECO:0007669"/>
    <property type="project" value="UniProtKB-KW"/>
</dbReference>
<feature type="compositionally biased region" description="Basic and acidic residues" evidence="7">
    <location>
        <begin position="604"/>
        <end position="616"/>
    </location>
</feature>
<dbReference type="EMBL" id="JH431992">
    <property type="status" value="NOT_ANNOTATED_CDS"/>
    <property type="molecule type" value="Genomic_DNA"/>
</dbReference>
<keyword evidence="3" id="KW-0548">Nucleotidyltransferase</keyword>
<dbReference type="GO" id="GO:0004519">
    <property type="term" value="F:endonuclease activity"/>
    <property type="evidence" value="ECO:0007669"/>
    <property type="project" value="UniProtKB-KW"/>
</dbReference>
<keyword evidence="4" id="KW-0540">Nuclease</keyword>
<proteinExistence type="predicted"/>
<protein>
    <recommendedName>
        <fullName evidence="1">RNA-directed DNA polymerase</fullName>
        <ecNumber evidence="1">2.7.7.49</ecNumber>
    </recommendedName>
</protein>
<dbReference type="SUPFAM" id="SSF50630">
    <property type="entry name" value="Acid proteases"/>
    <property type="match status" value="1"/>
</dbReference>
<evidence type="ECO:0000256" key="5">
    <source>
        <dbReference type="ARBA" id="ARBA00022759"/>
    </source>
</evidence>
<organism evidence="10 11">
    <name type="scientific">Strigamia maritima</name>
    <name type="common">European centipede</name>
    <name type="synonym">Geophilus maritimus</name>
    <dbReference type="NCBI Taxonomy" id="126957"/>
    <lineage>
        <taxon>Eukaryota</taxon>
        <taxon>Metazoa</taxon>
        <taxon>Ecdysozoa</taxon>
        <taxon>Arthropoda</taxon>
        <taxon>Myriapoda</taxon>
        <taxon>Chilopoda</taxon>
        <taxon>Pleurostigmophora</taxon>
        <taxon>Geophilomorpha</taxon>
        <taxon>Linotaeniidae</taxon>
        <taxon>Strigamia</taxon>
    </lineage>
</organism>
<dbReference type="Proteomes" id="UP000014500">
    <property type="component" value="Unassembled WGS sequence"/>
</dbReference>
<dbReference type="FunFam" id="1.10.340.70:FF:000001">
    <property type="entry name" value="Retrovirus-related Pol polyprotein from transposon gypsy-like Protein"/>
    <property type="match status" value="1"/>
</dbReference>
<dbReference type="PhylomeDB" id="T1JAE1"/>
<feature type="compositionally biased region" description="Basic residues" evidence="7">
    <location>
        <begin position="580"/>
        <end position="592"/>
    </location>
</feature>
<dbReference type="InterPro" id="IPR021109">
    <property type="entry name" value="Peptidase_aspartic_dom_sf"/>
</dbReference>
<dbReference type="PANTHER" id="PTHR37984">
    <property type="entry name" value="PROTEIN CBG26694"/>
    <property type="match status" value="1"/>
</dbReference>
<evidence type="ECO:0000256" key="4">
    <source>
        <dbReference type="ARBA" id="ARBA00022722"/>
    </source>
</evidence>
<dbReference type="GO" id="GO:0003964">
    <property type="term" value="F:RNA-directed DNA polymerase activity"/>
    <property type="evidence" value="ECO:0007669"/>
    <property type="project" value="UniProtKB-EC"/>
</dbReference>
<accession>T1JAE1</accession>
<feature type="domain" description="Retropepsins" evidence="8">
    <location>
        <begin position="69"/>
        <end position="172"/>
    </location>
</feature>